<dbReference type="Proteomes" id="UP000018872">
    <property type="component" value="Unassembled WGS sequence"/>
</dbReference>
<proteinExistence type="predicted"/>
<evidence type="ECO:0000313" key="2">
    <source>
        <dbReference type="Proteomes" id="UP000018872"/>
    </source>
</evidence>
<protein>
    <submittedName>
        <fullName evidence="1">Uncharacterized protein</fullName>
    </submittedName>
</protein>
<dbReference type="AlphaFoldDB" id="W2CAU5"/>
<organism evidence="1 2">
    <name type="scientific">Tannerella sp. oral taxon BU063 isolate Cell 5</name>
    <dbReference type="NCBI Taxonomy" id="1410950"/>
    <lineage>
        <taxon>Bacteria</taxon>
        <taxon>Pseudomonadati</taxon>
        <taxon>Bacteroidota</taxon>
        <taxon>Bacteroidia</taxon>
        <taxon>Bacteroidales</taxon>
        <taxon>Tannerellaceae</taxon>
        <taxon>Tannerella</taxon>
    </lineage>
</organism>
<name>W2CAU5_9BACT</name>
<evidence type="ECO:0000313" key="1">
    <source>
        <dbReference type="EMBL" id="ETK04389.1"/>
    </source>
</evidence>
<comment type="caution">
    <text evidence="1">The sequence shown here is derived from an EMBL/GenBank/DDBJ whole genome shotgun (WGS) entry which is preliminary data.</text>
</comment>
<reference evidence="1 2" key="1">
    <citation type="submission" date="2013-11" db="EMBL/GenBank/DDBJ databases">
        <title>Single cell genomics of uncultured Tannerella BU063 (oral taxon 286).</title>
        <authorList>
            <person name="Beall C.J."/>
            <person name="Campbell A.G."/>
            <person name="Griffen A.L."/>
            <person name="Podar M."/>
            <person name="Leys E.J."/>
        </authorList>
    </citation>
    <scope>NUCLEOTIDE SEQUENCE [LARGE SCALE GENOMIC DNA]</scope>
    <source>
        <strain evidence="1">Cell 5</strain>
    </source>
</reference>
<dbReference type="EMBL" id="AYYC01000663">
    <property type="protein sequence ID" value="ETK04389.1"/>
    <property type="molecule type" value="Genomic_DNA"/>
</dbReference>
<sequence>MKILTTREFRSEAKSYFEMAEKERVAIKRGKKYINLIVSDDPAKRYVDEDWIAAFLSIPAEYRVNPFDVSPSGDLYFADKRNLDHIDKAMSDESVSLSKEEEKELFSL</sequence>
<accession>W2CAU5</accession>
<gene>
    <name evidence="1" type="ORF">T229_09250</name>
</gene>